<evidence type="ECO:0000313" key="2">
    <source>
        <dbReference type="EMBL" id="NYH08246.1"/>
    </source>
</evidence>
<evidence type="ECO:0000313" key="3">
    <source>
        <dbReference type="Proteomes" id="UP000553035"/>
    </source>
</evidence>
<name>A0A7Y9VTG2_9PSED</name>
<accession>A0A7Y9VTG2</accession>
<dbReference type="RefSeq" id="WP_179692755.1">
    <property type="nucleotide sequence ID" value="NZ_JACCAT010000001.1"/>
</dbReference>
<sequence length="107" mass="11835">MSNQDPEDYNSTHITGDRAENKRRFGITLHNMPAVPLSAITDPKHSINISSESGKRMGALVLAVDEHFELTGRMQLMIAHGSRITDGWSAIWSSFVEQPQFIPGASK</sequence>
<organism evidence="2 3">
    <name type="scientific">Pseudomonas moraviensis</name>
    <dbReference type="NCBI Taxonomy" id="321662"/>
    <lineage>
        <taxon>Bacteria</taxon>
        <taxon>Pseudomonadati</taxon>
        <taxon>Pseudomonadota</taxon>
        <taxon>Gammaproteobacteria</taxon>
        <taxon>Pseudomonadales</taxon>
        <taxon>Pseudomonadaceae</taxon>
        <taxon>Pseudomonas</taxon>
    </lineage>
</organism>
<dbReference type="AlphaFoldDB" id="A0A7Y9VTG2"/>
<reference evidence="2 3" key="1">
    <citation type="submission" date="2020-07" db="EMBL/GenBank/DDBJ databases">
        <title>Exploring microbial biodiversity for novel pathways involved in the catabolism of aromatic compounds derived from lignin.</title>
        <authorList>
            <person name="Elkins J."/>
        </authorList>
    </citation>
    <scope>NUCLEOTIDE SEQUENCE [LARGE SCALE GENOMIC DNA]</scope>
    <source>
        <strain evidence="2 3">VanB</strain>
    </source>
</reference>
<dbReference type="EMBL" id="JACCAT010000001">
    <property type="protein sequence ID" value="NYH08246.1"/>
    <property type="molecule type" value="Genomic_DNA"/>
</dbReference>
<proteinExistence type="predicted"/>
<gene>
    <name evidence="2" type="ORF">GGI52_001289</name>
</gene>
<feature type="region of interest" description="Disordered" evidence="1">
    <location>
        <begin position="1"/>
        <end position="21"/>
    </location>
</feature>
<dbReference type="Proteomes" id="UP000553035">
    <property type="component" value="Unassembled WGS sequence"/>
</dbReference>
<protein>
    <submittedName>
        <fullName evidence="2">Uncharacterized protein</fullName>
    </submittedName>
</protein>
<evidence type="ECO:0000256" key="1">
    <source>
        <dbReference type="SAM" id="MobiDB-lite"/>
    </source>
</evidence>
<comment type="caution">
    <text evidence="2">The sequence shown here is derived from an EMBL/GenBank/DDBJ whole genome shotgun (WGS) entry which is preliminary data.</text>
</comment>